<accession>A0A160TIF9</accession>
<dbReference type="InterPro" id="IPR025358">
    <property type="entry name" value="DUF4262"/>
</dbReference>
<evidence type="ECO:0008006" key="2">
    <source>
        <dbReference type="Google" id="ProtNLM"/>
    </source>
</evidence>
<sequence length="152" mass="16750">MRRTHQPNIPDNREFYAAIERNIAQSGQHLFLIFADGETPAFAYTIGNALRGPPELLLIGNFPPRVAGGIVNELGQRMREAGRPLEGDIDVGGRFPVRVRRASAGARQAYTLQAGRYFRHEEYDVLQILLCDPGGTYPGEPGCEPGYDVPLA</sequence>
<dbReference type="AlphaFoldDB" id="A0A160TIF9"/>
<proteinExistence type="predicted"/>
<protein>
    <recommendedName>
        <fullName evidence="2">DUF4262 domain-containing protein</fullName>
    </recommendedName>
</protein>
<organism evidence="1">
    <name type="scientific">hydrothermal vent metagenome</name>
    <dbReference type="NCBI Taxonomy" id="652676"/>
    <lineage>
        <taxon>unclassified sequences</taxon>
        <taxon>metagenomes</taxon>
        <taxon>ecological metagenomes</taxon>
    </lineage>
</organism>
<dbReference type="Pfam" id="PF14081">
    <property type="entry name" value="DUF4262"/>
    <property type="match status" value="1"/>
</dbReference>
<gene>
    <name evidence="1" type="ORF">MGWOODY_Smn3382</name>
</gene>
<reference evidence="1" key="1">
    <citation type="submission" date="2015-10" db="EMBL/GenBank/DDBJ databases">
        <authorList>
            <person name="Gilbert D.G."/>
        </authorList>
    </citation>
    <scope>NUCLEOTIDE SEQUENCE</scope>
</reference>
<dbReference type="EMBL" id="CZQE01000059">
    <property type="protein sequence ID" value="CUS43507.1"/>
    <property type="molecule type" value="Genomic_DNA"/>
</dbReference>
<name>A0A160TIF9_9ZZZZ</name>
<evidence type="ECO:0000313" key="1">
    <source>
        <dbReference type="EMBL" id="CUS43507.1"/>
    </source>
</evidence>